<feature type="transmembrane region" description="Helical" evidence="1">
    <location>
        <begin position="24"/>
        <end position="43"/>
    </location>
</feature>
<keyword evidence="1" id="KW-0812">Transmembrane</keyword>
<dbReference type="Proteomes" id="UP000251692">
    <property type="component" value="Unassembled WGS sequence"/>
</dbReference>
<organism evidence="2 3">
    <name type="scientific">Pontibacter arcticus</name>
    <dbReference type="NCBI Taxonomy" id="2080288"/>
    <lineage>
        <taxon>Bacteria</taxon>
        <taxon>Pseudomonadati</taxon>
        <taxon>Bacteroidota</taxon>
        <taxon>Cytophagia</taxon>
        <taxon>Cytophagales</taxon>
        <taxon>Hymenobacteraceae</taxon>
        <taxon>Pontibacter</taxon>
    </lineage>
</organism>
<dbReference type="RefSeq" id="WP_112304864.1">
    <property type="nucleotide sequence ID" value="NZ_QMDV01000002.1"/>
</dbReference>
<evidence type="ECO:0000313" key="3">
    <source>
        <dbReference type="Proteomes" id="UP000251692"/>
    </source>
</evidence>
<reference evidence="2 3" key="1">
    <citation type="submission" date="2018-06" db="EMBL/GenBank/DDBJ databases">
        <authorList>
            <person name="Liu Z.-W."/>
        </authorList>
    </citation>
    <scope>NUCLEOTIDE SEQUENCE [LARGE SCALE GENOMIC DNA]</scope>
    <source>
        <strain evidence="2 3">2b14</strain>
    </source>
</reference>
<keyword evidence="3" id="KW-1185">Reference proteome</keyword>
<evidence type="ECO:0000313" key="2">
    <source>
        <dbReference type="EMBL" id="RAU82713.1"/>
    </source>
</evidence>
<dbReference type="EMBL" id="QMDV01000002">
    <property type="protein sequence ID" value="RAU82713.1"/>
    <property type="molecule type" value="Genomic_DNA"/>
</dbReference>
<comment type="caution">
    <text evidence="2">The sequence shown here is derived from an EMBL/GenBank/DDBJ whole genome shotgun (WGS) entry which is preliminary data.</text>
</comment>
<dbReference type="OrthoDB" id="893974at2"/>
<keyword evidence="1" id="KW-0472">Membrane</keyword>
<protein>
    <recommendedName>
        <fullName evidence="4">TIGR02588 family protein</fullName>
    </recommendedName>
</protein>
<name>A0A364REJ3_9BACT</name>
<gene>
    <name evidence="2" type="ORF">DP923_05500</name>
</gene>
<evidence type="ECO:0000256" key="1">
    <source>
        <dbReference type="SAM" id="Phobius"/>
    </source>
</evidence>
<dbReference type="AlphaFoldDB" id="A0A364REJ3"/>
<reference evidence="2 3" key="2">
    <citation type="submission" date="2018-07" db="EMBL/GenBank/DDBJ databases">
        <title>Pontibacter sp. 2b14 genomic sequence and assembly.</title>
        <authorList>
            <person name="Du Z.-J."/>
        </authorList>
    </citation>
    <scope>NUCLEOTIDE SEQUENCE [LARGE SCALE GENOMIC DNA]</scope>
    <source>
        <strain evidence="2 3">2b14</strain>
    </source>
</reference>
<accession>A0A364REJ3</accession>
<evidence type="ECO:0008006" key="4">
    <source>
        <dbReference type="Google" id="ProtNLM"/>
    </source>
</evidence>
<sequence length="141" mass="15807">MSEDKEKKLRTILEEEEAKNPLEWAVFALGLVLVLAILGYLGFKTYTYRPSPPDLQLAYAPEPTMNEPNRFRVVISNKGNTTAEEVKVQVVLQKAGQELEKVELQLPFVPRGARRTGWVIFTESPASADTVSANVISYRTP</sequence>
<proteinExistence type="predicted"/>
<keyword evidence="1" id="KW-1133">Transmembrane helix</keyword>